<accession>A0A6P2D2H9</accession>
<dbReference type="AlphaFoldDB" id="A0A6P2D2H9"/>
<dbReference type="EMBL" id="LR593886">
    <property type="protein sequence ID" value="VTR94766.1"/>
    <property type="molecule type" value="Genomic_DNA"/>
</dbReference>
<dbReference type="Proteomes" id="UP000464178">
    <property type="component" value="Chromosome"/>
</dbReference>
<evidence type="ECO:0000313" key="1">
    <source>
        <dbReference type="EMBL" id="VTR94766.1"/>
    </source>
</evidence>
<dbReference type="KEGG" id="gms:SOIL9_29480"/>
<name>A0A6P2D2H9_9BACT</name>
<protein>
    <submittedName>
        <fullName evidence="1">Uncharacterized protein</fullName>
    </submittedName>
</protein>
<reference evidence="1 2" key="1">
    <citation type="submission" date="2019-05" db="EMBL/GenBank/DDBJ databases">
        <authorList>
            <consortium name="Science for Life Laboratories"/>
        </authorList>
    </citation>
    <scope>NUCLEOTIDE SEQUENCE [LARGE SCALE GENOMIC DNA]</scope>
    <source>
        <strain evidence="1">Soil9</strain>
    </source>
</reference>
<proteinExistence type="predicted"/>
<organism evidence="1 2">
    <name type="scientific">Gemmata massiliana</name>
    <dbReference type="NCBI Taxonomy" id="1210884"/>
    <lineage>
        <taxon>Bacteria</taxon>
        <taxon>Pseudomonadati</taxon>
        <taxon>Planctomycetota</taxon>
        <taxon>Planctomycetia</taxon>
        <taxon>Gemmatales</taxon>
        <taxon>Gemmataceae</taxon>
        <taxon>Gemmata</taxon>
    </lineage>
</organism>
<evidence type="ECO:0000313" key="2">
    <source>
        <dbReference type="Proteomes" id="UP000464178"/>
    </source>
</evidence>
<keyword evidence="2" id="KW-1185">Reference proteome</keyword>
<sequence>MHDYVVVGADQRKQAIWERAVEPNYADILKKLWRRIRAREASIRGDAELIALSSVASTERAIVDRMWDRLRQIKERNFARDAETAVDLDAIEVIVKSGVLDRGRVLSARS</sequence>
<gene>
    <name evidence="1" type="ORF">SOIL9_29480</name>
</gene>